<dbReference type="EMBL" id="HBIZ01020092">
    <property type="protein sequence ID" value="CAE0760027.1"/>
    <property type="molecule type" value="Transcribed_RNA"/>
</dbReference>
<gene>
    <name evidence="3" type="ORF">PCAR00345_LOCUS12633</name>
</gene>
<evidence type="ECO:0000256" key="1">
    <source>
        <dbReference type="SAM" id="MobiDB-lite"/>
    </source>
</evidence>
<proteinExistence type="predicted"/>
<sequence>MANAQPVGQVCRATAAAPSSQSIVRLLQSRPSVYAILVAVGGFVAIALATFLLRLKRARNASKFGISTHPPPTVLAQPISAVRFTLDATQHFYAFVFDYSGKCVAHGGHWEHVGLTLAQVYRESCIDAENLHERFKRTAENGGGWCCYPWRLRKQDRLQVKGAYVMKVVICGRPMYACVSYALRPPPSAADKLGLYAFLCNADGSFAAHGASPSFAGRTMAEVMEATDNGEHYDQSLFQRMSAAVRLGGGWVDYHWRNTVDGPLRQKGAYVVRLQRQIAQSANARATHKDNAGDSNGKDNEGFNNDTNGKGGVVPTGGSVTEGHKSMDTETRAEGRAIGSGATTEEAGGTERGVKAGQNGGKKERAFGTAAARLEGGSVRTDGAQPEVRTQFAGVGFFGGFEAEQGDDAVDSGNGETMARWPAAAKAAALTLKRELLDASDDAEAEEIVNDGSGVLAATTAEALCLEDAQLPPSVAALLQPHATAAALGIYGCVLDAHGRYLAHGGSEAFVGRTIAEVVATQTNGAVDPKCMLNRFIDAAEAGGGWVSYTWRNAPTAPLHIKGAYVTRLAHAGPLRRCYAAFCYGAETAQPLQPNGLPTPPAVAPSRAGVRASALLLQKQLERLAKDLSAQAKSSEADVSAALAPVVADASGALAGAAARALCWEVTPLPPHIAAQLGLQELDH</sequence>
<evidence type="ECO:0008006" key="4">
    <source>
        <dbReference type="Google" id="ProtNLM"/>
    </source>
</evidence>
<feature type="region of interest" description="Disordered" evidence="1">
    <location>
        <begin position="281"/>
        <end position="362"/>
    </location>
</feature>
<evidence type="ECO:0000313" key="3">
    <source>
        <dbReference type="EMBL" id="CAE0760027.1"/>
    </source>
</evidence>
<reference evidence="3" key="1">
    <citation type="submission" date="2021-01" db="EMBL/GenBank/DDBJ databases">
        <authorList>
            <person name="Corre E."/>
            <person name="Pelletier E."/>
            <person name="Niang G."/>
            <person name="Scheremetjew M."/>
            <person name="Finn R."/>
            <person name="Kale V."/>
            <person name="Holt S."/>
            <person name="Cochrane G."/>
            <person name="Meng A."/>
            <person name="Brown T."/>
            <person name="Cohen L."/>
        </authorList>
    </citation>
    <scope>NUCLEOTIDE SEQUENCE</scope>
    <source>
        <strain evidence="3">CCMP645</strain>
    </source>
</reference>
<dbReference type="Gene3D" id="3.30.450.20">
    <property type="entry name" value="PAS domain"/>
    <property type="match status" value="3"/>
</dbReference>
<accession>A0A7S4BAS2</accession>
<evidence type="ECO:0000256" key="2">
    <source>
        <dbReference type="SAM" id="Phobius"/>
    </source>
</evidence>
<feature type="transmembrane region" description="Helical" evidence="2">
    <location>
        <begin position="33"/>
        <end position="53"/>
    </location>
</feature>
<feature type="compositionally biased region" description="Basic and acidic residues" evidence="1">
    <location>
        <begin position="322"/>
        <end position="335"/>
    </location>
</feature>
<keyword evidence="2" id="KW-0472">Membrane</keyword>
<keyword evidence="2" id="KW-0812">Transmembrane</keyword>
<protein>
    <recommendedName>
        <fullName evidence="4">PAS domain-containing protein</fullName>
    </recommendedName>
</protein>
<name>A0A7S4BAS2_CHRCT</name>
<dbReference type="AlphaFoldDB" id="A0A7S4BAS2"/>
<organism evidence="3">
    <name type="scientific">Chrysotila carterae</name>
    <name type="common">Marine alga</name>
    <name type="synonym">Syracosphaera carterae</name>
    <dbReference type="NCBI Taxonomy" id="13221"/>
    <lineage>
        <taxon>Eukaryota</taxon>
        <taxon>Haptista</taxon>
        <taxon>Haptophyta</taxon>
        <taxon>Prymnesiophyceae</taxon>
        <taxon>Isochrysidales</taxon>
        <taxon>Isochrysidaceae</taxon>
        <taxon>Chrysotila</taxon>
    </lineage>
</organism>
<feature type="compositionally biased region" description="Basic and acidic residues" evidence="1">
    <location>
        <begin position="287"/>
        <end position="301"/>
    </location>
</feature>
<keyword evidence="2" id="KW-1133">Transmembrane helix</keyword>